<sequence length="470" mass="51308">MNSVRRPILFVSMPESGLLNPLLVLAGEFARRGVPDLAFATDETRRADVERLGGVEFVSMGRAPAGLTPSTMDAETFRAAAQPDRFRSLRAGVELMYQPGRQAEGMRALRAAVDELRPALMVIDTMSMVPIALAVSRGIPFVVSNPFLPSHAMSWHLPLPFGSRLPKGFPAPNTGLPYPMTARQRLANRLFQLRCLTMLFGSTMRDRFGAYTRLCRELDISPEAQRPRVSADVAELVLTYSVAELEYPLDLPPTMRLVGAMLPPLPESAGDDDVTAWLDAHPSVVYVGLGTITQLTRDDVHALVEVARRLDGRHHVLWRLSERQQELLPPAGDLPANLRIESWLPSQLDVLAHPSIKVFLTHGGSNGFHEALYFGKPMVIRPLWTDCHDVAARGRSAGVSLTLDRPHRTEPDDITGKLETVLGDDSYRRRASRLATLLREAGGRVAAADAVLALPALAGIAPVTGAAGVE</sequence>
<evidence type="ECO:0000256" key="2">
    <source>
        <dbReference type="ARBA" id="ARBA00022679"/>
    </source>
</evidence>
<dbReference type="EMBL" id="SFCC01000018">
    <property type="protein sequence ID" value="RZQ60177.1"/>
    <property type="molecule type" value="Genomic_DNA"/>
</dbReference>
<dbReference type="Pfam" id="PF00201">
    <property type="entry name" value="UDPGT"/>
    <property type="match status" value="1"/>
</dbReference>
<dbReference type="Proteomes" id="UP000292003">
    <property type="component" value="Unassembled WGS sequence"/>
</dbReference>
<organism evidence="3 4">
    <name type="scientific">Amycolatopsis suaedae</name>
    <dbReference type="NCBI Taxonomy" id="2510978"/>
    <lineage>
        <taxon>Bacteria</taxon>
        <taxon>Bacillati</taxon>
        <taxon>Actinomycetota</taxon>
        <taxon>Actinomycetes</taxon>
        <taxon>Pseudonocardiales</taxon>
        <taxon>Pseudonocardiaceae</taxon>
        <taxon>Amycolatopsis</taxon>
    </lineage>
</organism>
<dbReference type="PANTHER" id="PTHR48043">
    <property type="entry name" value="EG:EG0003.4 PROTEIN-RELATED"/>
    <property type="match status" value="1"/>
</dbReference>
<keyword evidence="1" id="KW-0328">Glycosyltransferase</keyword>
<name>A0A4Q7J075_9PSEU</name>
<dbReference type="CDD" id="cd03784">
    <property type="entry name" value="GT1_Gtf-like"/>
    <property type="match status" value="1"/>
</dbReference>
<protein>
    <submittedName>
        <fullName evidence="3">Glycosyltransferase</fullName>
    </submittedName>
</protein>
<dbReference type="InterPro" id="IPR050271">
    <property type="entry name" value="UDP-glycosyltransferase"/>
</dbReference>
<evidence type="ECO:0000256" key="1">
    <source>
        <dbReference type="ARBA" id="ARBA00022676"/>
    </source>
</evidence>
<dbReference type="SUPFAM" id="SSF53756">
    <property type="entry name" value="UDP-Glycosyltransferase/glycogen phosphorylase"/>
    <property type="match status" value="1"/>
</dbReference>
<dbReference type="Gene3D" id="3.40.50.2000">
    <property type="entry name" value="Glycogen Phosphorylase B"/>
    <property type="match status" value="2"/>
</dbReference>
<keyword evidence="4" id="KW-1185">Reference proteome</keyword>
<reference evidence="3 4" key="1">
    <citation type="submission" date="2019-02" db="EMBL/GenBank/DDBJ databases">
        <title>Draft genome sequence of Amycolatopsis sp. 8-3EHSu isolated from roots of Suaeda maritima.</title>
        <authorList>
            <person name="Duangmal K."/>
            <person name="Chantavorakit T."/>
        </authorList>
    </citation>
    <scope>NUCLEOTIDE SEQUENCE [LARGE SCALE GENOMIC DNA]</scope>
    <source>
        <strain evidence="3 4">8-3EHSu</strain>
    </source>
</reference>
<dbReference type="RefSeq" id="WP_130478878.1">
    <property type="nucleotide sequence ID" value="NZ_SFCC01000018.1"/>
</dbReference>
<dbReference type="PANTHER" id="PTHR48043:SF145">
    <property type="entry name" value="FI06409P-RELATED"/>
    <property type="match status" value="1"/>
</dbReference>
<keyword evidence="2 3" id="KW-0808">Transferase</keyword>
<gene>
    <name evidence="3" type="ORF">EWH70_29750</name>
</gene>
<comment type="caution">
    <text evidence="3">The sequence shown here is derived from an EMBL/GenBank/DDBJ whole genome shotgun (WGS) entry which is preliminary data.</text>
</comment>
<proteinExistence type="predicted"/>
<dbReference type="InterPro" id="IPR002213">
    <property type="entry name" value="UDP_glucos_trans"/>
</dbReference>
<dbReference type="GO" id="GO:0008194">
    <property type="term" value="F:UDP-glycosyltransferase activity"/>
    <property type="evidence" value="ECO:0007669"/>
    <property type="project" value="InterPro"/>
</dbReference>
<dbReference type="AlphaFoldDB" id="A0A4Q7J075"/>
<evidence type="ECO:0000313" key="3">
    <source>
        <dbReference type="EMBL" id="RZQ60177.1"/>
    </source>
</evidence>
<accession>A0A4Q7J075</accession>
<dbReference type="OrthoDB" id="764352at2"/>
<evidence type="ECO:0000313" key="4">
    <source>
        <dbReference type="Proteomes" id="UP000292003"/>
    </source>
</evidence>